<name>A0A6A6VFA6_9PLEO</name>
<reference evidence="1" key="1">
    <citation type="journal article" date="2020" name="Stud. Mycol.">
        <title>101 Dothideomycetes genomes: a test case for predicting lifestyles and emergence of pathogens.</title>
        <authorList>
            <person name="Haridas S."/>
            <person name="Albert R."/>
            <person name="Binder M."/>
            <person name="Bloem J."/>
            <person name="Labutti K."/>
            <person name="Salamov A."/>
            <person name="Andreopoulos B."/>
            <person name="Baker S."/>
            <person name="Barry K."/>
            <person name="Bills G."/>
            <person name="Bluhm B."/>
            <person name="Cannon C."/>
            <person name="Castanera R."/>
            <person name="Culley D."/>
            <person name="Daum C."/>
            <person name="Ezra D."/>
            <person name="Gonzalez J."/>
            <person name="Henrissat B."/>
            <person name="Kuo A."/>
            <person name="Liang C."/>
            <person name="Lipzen A."/>
            <person name="Lutzoni F."/>
            <person name="Magnuson J."/>
            <person name="Mondo S."/>
            <person name="Nolan M."/>
            <person name="Ohm R."/>
            <person name="Pangilinan J."/>
            <person name="Park H.-J."/>
            <person name="Ramirez L."/>
            <person name="Alfaro M."/>
            <person name="Sun H."/>
            <person name="Tritt A."/>
            <person name="Yoshinaga Y."/>
            <person name="Zwiers L.-H."/>
            <person name="Turgeon B."/>
            <person name="Goodwin S."/>
            <person name="Spatafora J."/>
            <person name="Crous P."/>
            <person name="Grigoriev I."/>
        </authorList>
    </citation>
    <scope>NUCLEOTIDE SEQUENCE</scope>
    <source>
        <strain evidence="1">CBS 119925</strain>
    </source>
</reference>
<evidence type="ECO:0000313" key="1">
    <source>
        <dbReference type="EMBL" id="KAF2748404.1"/>
    </source>
</evidence>
<organism evidence="1 2">
    <name type="scientific">Sporormia fimetaria CBS 119925</name>
    <dbReference type="NCBI Taxonomy" id="1340428"/>
    <lineage>
        <taxon>Eukaryota</taxon>
        <taxon>Fungi</taxon>
        <taxon>Dikarya</taxon>
        <taxon>Ascomycota</taxon>
        <taxon>Pezizomycotina</taxon>
        <taxon>Dothideomycetes</taxon>
        <taxon>Pleosporomycetidae</taxon>
        <taxon>Pleosporales</taxon>
        <taxon>Sporormiaceae</taxon>
        <taxon>Sporormia</taxon>
    </lineage>
</organism>
<sequence length="97" mass="10424">MGSCGRSPRFRCTTLVLAPQTNGASPVCCFASKAGIVRTNSNEPSRMCAGGGWLVSLTRHRLPVPSCGTASSNLRKPYSYNEDACNKLTISSLTLRW</sequence>
<proteinExistence type="predicted"/>
<evidence type="ECO:0000313" key="2">
    <source>
        <dbReference type="Proteomes" id="UP000799440"/>
    </source>
</evidence>
<keyword evidence="2" id="KW-1185">Reference proteome</keyword>
<gene>
    <name evidence="1" type="ORF">M011DRAFT_466811</name>
</gene>
<dbReference type="AlphaFoldDB" id="A0A6A6VFA6"/>
<accession>A0A6A6VFA6</accession>
<dbReference type="Proteomes" id="UP000799440">
    <property type="component" value="Unassembled WGS sequence"/>
</dbReference>
<protein>
    <submittedName>
        <fullName evidence="1">Uncharacterized protein</fullName>
    </submittedName>
</protein>
<dbReference type="EMBL" id="MU006569">
    <property type="protein sequence ID" value="KAF2748404.1"/>
    <property type="molecule type" value="Genomic_DNA"/>
</dbReference>